<dbReference type="InterPro" id="IPR036865">
    <property type="entry name" value="CRAL-TRIO_dom_sf"/>
</dbReference>
<sequence>MSYPHGEHPYSGGASSSSNHSHSFSFSHSHTPHASFSGVPVQGYNIGSQQQLQQLPPDSSTTKGSLSHDSSSFNGSSSTALGQSSGPSNTQRLISSIVSRLGKKLPHISGTRLSSMEEESLVRSSVAFLVDLAEFELSSVVKELLVSLESLNKNYHDEKPSAEVMQSQLFMLQVLASCMIHSWQCQESQSAMPPEDGNKTVDAEAEGAAASAAAPAASRTEPRRRQSTGSGVSADAEGAAKGWGDPPPLDDTLAKQILSVMTVFLRQSVAREDVVLDAALLDQGYGSGLDGSRARGQDARVSERSDRQQKEADKQQGKGGAFGGSKTSWDDGDGEASLSEGMPLSALALANGTGLFVLHPSFPPSRSPFVLVTPQQKQQQQDQTKSKNSTARWDSALPRFKSDSVESIISPSFSKSQIIVAPLAKAIYRLASQVIFYLSSSNWPVVYARIRNRLSYLRQTAEELPNPAELRLLECSNLQRARLATICQELCSTFLQLKRNAQQSLALVFRRTVWAWIQYHPSEFATLFAIGKRLEGGPDVLFDHVLNLAESTRRKQIYWPMLTSLLLLCPDIIGKAAVGPEGRKSGSLAKKINFLETIRKALKQSKLSDIAALCLVDVCKAATCTTKAESGLRLLAHDVESELKDKLFDPAHPLLNSAKAVEVATMVEAFVAFFRLDPQKTMLDLVAVCTSSKSPIAFRVVLVKACIQLASERGRLPWNPDVSMLYPKVSALVRTWFKDIVYRWSRPSDAAAGTQQKSETRRAFARSVVPTKASSAAAAASTAAADEAAGRLDLLQSILQLWLIDPLSIHHGMTYTHSVSLADLAGSKTVHDVDALLRNALQVDSVVALVYTVCRSVSSWDHWQVHEKAIDVLELCCRGEAKSETSRQFFSQAGMALESCLPRYTAQAADTLAAQEETEAQRHWLKVLQRAFHQRIISLDRIKRSGLAKDQVKSFLPTSEDVVDEISRVEKAVLLTACSSDIDVCSEALHACKLMSRLSQISLHFYPPTREYVVLYKNLGAADLQATGRIAQQKKIRALLRDADNMSLSGLTAWKEAFKRWEQLTLVVARPLAEESPDAAQEKAAQWHNYTGFLCALGGVCTTASVDAVAHGWQVEVDGSGAPVESAPRSPMQTVEGFVQELVDLLVSDSIWVREKVKETLGNDLSPKLYGILFRMIHGLLSDLFDQATGTPRQSDMFTIFVDHSVSVMQVTLDRMKEPTEGSLAVDIGAVLVLCVEYLNSLNKRDVQGLRIKTSLCQLCQGIMEKKSYFAFLNELKVRNRIFQVLGGWTTDSADETLSTDKLDKLQRDLDVVCLETMSILLDKLPLLLAEDAMLLDDKLEWAKSRQYAYYFGYFIKHLNRARAIEEAAAGEKKKQQQHHQQQLDSASTKASTALASSTSLTTMNTGITTVGRGQVLPDPQPLKKSAILALSNLLASNINTGLKQSLQLAYEEDPQLRKAFMQIMTNVLNQGTDFDDLERLNSISRKQNKLIDLICKPDMQLALAICQIGSRDMETMEQIMLSIFDSRGGIIKFLKASITEEIESAGSADIILRGNSFHIQLLSRFGRTHGYEYLRHILAPLLQKMAQKPRGYSFEMDPSRLAPGESVATNQKHLEETAQSFIDTICDSAHRVPAVLRELCRHIRTLMDRRFPKARYQGVGGFMILRFITPAIVSPENIDINLTAPGPELRKGLVLVSKILLTLYCNQLFASHKDPHLTNLNDFLRRNIYRVARFLDDVSDTRTDPERLLAADQPLGYGIHPFGYGIDQRDQDYLQKYLLDHVDDIGKWLLTRNSTPMSQSQGPTSNAADAGSVVSGPSTTASNGEGPGDGKRVYEQLCVTLSELEDPRTEDQNGLSALAQQSAEESKATHEEFLRRHRDRNVDDANYAAIFREGGLSKANRIVFYYTLFHQDAQTLDYEGFILYVLRLLDKCKSRLFDLVVDCTASAPNNMTPHQWITYFTSLLPLEVATNLRTVIVFNLNTTSRHYARPWISSDAQGGASGGQRGPRPVPSASSASIRSFLQANLTITSCNAIHDLEMLIDKRHIALDPLTTEIANTPPEVRFHQITMVWYYRALIPVTFRITGEYLQIAALKSQNFVLGNKVLTNDVLHLADIDDVRAISIRGDDNTFFITCRGGSMSFLFISRDRSDIVQGLRQAKARVSKFRAPTKAMERMLLPSDVPGTLLNMAMLNSTSRDNGLRLSAYDLLCALSTSFSFGASNARKRLLSTKGLALSANTMSFVSELSKDFAVAAPGVTLEFLLSFFEGFDSAATSQKTMCLQYMAPWLSNLVMFTHTARDQQPEYQKRIREILSHLIDITVKQPDMYATMQRCVWMQISKLDDLIPLILDVFTEAAMDSGLHTPRFESVLDTMVSFSSINLRGKLLTKLRRVIAKTAQNPTVSQLHENAAWKEIATLVRMNMVLSFTSRLESQLYLAELLHVILLLAGNGVDATRHSIHGTAVNLMHSLCTEDAKDSRHHLQRNGGIAANELESVTKPSTPSVLDNTEGLQRLRLLLEKFSDDDFLTLFGLPAGNCNAFDASPSIVRESPNNASIEKLASIMYEIAEIAAPTIDTANAWRARLTSLVTSTAFQYNPIIQSRAFLLLGCLADLTGSMLVGAKHEDVALFEVDDDLLYQILVSLHASINEWSNAGNEAPMISIIRCLSKVVKILPDGSKYLPRMFWIGVSMIQYGHVSIFKAGVELLLATVTSVCSRDLPAEMGLDLFGFLLEGRYDFREETTALDEATGVDFESNFSFAMAALLVKGLRHPSTKEITTELLTSMLRFSAFDVDGNSRSLDGRVSTVQSGFFIALLPTATRPEEFGALLATAGVDEAVCTKVVERRRRDEARGAFSDGDLLGGDDDQGAAAASPEEPRGLFAHLDQNLENKVALLTVTLLASLLSHAESNAEKHILYGFLADSAREFPVGVSILIESLDVGMRDVFENSQVGSLLDSIHVIARIAASKPVFAAQARETARRGGPAVYLEETGYAALLDCGSFVPLGNLRRMHLGELSNKMLVALIDSVTG</sequence>
<keyword evidence="1" id="KW-0343">GTPase activation</keyword>
<dbReference type="InterPro" id="IPR001936">
    <property type="entry name" value="RasGAP_dom"/>
</dbReference>
<feature type="compositionally biased region" description="Low complexity" evidence="3">
    <location>
        <begin position="1379"/>
        <end position="1389"/>
    </location>
</feature>
<dbReference type="RefSeq" id="XP_025373814.1">
    <property type="nucleotide sequence ID" value="XM_025525411.1"/>
</dbReference>
<reference evidence="5 6" key="1">
    <citation type="journal article" date="2018" name="Mol. Biol. Evol.">
        <title>Broad Genomic Sampling Reveals a Smut Pathogenic Ancestry of the Fungal Clade Ustilaginomycotina.</title>
        <authorList>
            <person name="Kijpornyongpan T."/>
            <person name="Mondo S.J."/>
            <person name="Barry K."/>
            <person name="Sandor L."/>
            <person name="Lee J."/>
            <person name="Lipzen A."/>
            <person name="Pangilinan J."/>
            <person name="LaButti K."/>
            <person name="Hainaut M."/>
            <person name="Henrissat B."/>
            <person name="Grigoriev I.V."/>
            <person name="Spatafora J.W."/>
            <person name="Aime M.C."/>
        </authorList>
    </citation>
    <scope>NUCLEOTIDE SEQUENCE [LARGE SCALE GENOMIC DNA]</scope>
    <source>
        <strain evidence="5 6">MCA 4198</strain>
    </source>
</reference>
<dbReference type="Gene3D" id="2.30.29.30">
    <property type="entry name" value="Pleckstrin-homology domain (PH domain)/Phosphotyrosine-binding domain (PTB)"/>
    <property type="match status" value="1"/>
</dbReference>
<feature type="region of interest" description="Disordered" evidence="3">
    <location>
        <begin position="1"/>
        <end position="32"/>
    </location>
</feature>
<evidence type="ECO:0000313" key="6">
    <source>
        <dbReference type="Proteomes" id="UP000245768"/>
    </source>
</evidence>
<dbReference type="SUPFAM" id="SSF48371">
    <property type="entry name" value="ARM repeat"/>
    <property type="match status" value="1"/>
</dbReference>
<dbReference type="PANTHER" id="PTHR10194">
    <property type="entry name" value="RAS GTPASE-ACTIVATING PROTEINS"/>
    <property type="match status" value="1"/>
</dbReference>
<dbReference type="Pfam" id="PF13716">
    <property type="entry name" value="CRAL_TRIO_2"/>
    <property type="match status" value="1"/>
</dbReference>
<dbReference type="SMART" id="SM00323">
    <property type="entry name" value="RasGAP"/>
    <property type="match status" value="1"/>
</dbReference>
<dbReference type="GeneID" id="37047327"/>
<evidence type="ECO:0000256" key="2">
    <source>
        <dbReference type="ARBA" id="ARBA00022553"/>
    </source>
</evidence>
<feature type="region of interest" description="Disordered" evidence="3">
    <location>
        <begin position="1996"/>
        <end position="2015"/>
    </location>
</feature>
<dbReference type="OrthoDB" id="28245at2759"/>
<dbReference type="STRING" id="215250.A0A316YAC7"/>
<feature type="compositionally biased region" description="Low complexity" evidence="3">
    <location>
        <begin position="206"/>
        <end position="218"/>
    </location>
</feature>
<keyword evidence="6" id="KW-1185">Reference proteome</keyword>
<organism evidence="5 6">
    <name type="scientific">Acaromyces ingoldii</name>
    <dbReference type="NCBI Taxonomy" id="215250"/>
    <lineage>
        <taxon>Eukaryota</taxon>
        <taxon>Fungi</taxon>
        <taxon>Dikarya</taxon>
        <taxon>Basidiomycota</taxon>
        <taxon>Ustilaginomycotina</taxon>
        <taxon>Exobasidiomycetes</taxon>
        <taxon>Exobasidiales</taxon>
        <taxon>Cryptobasidiaceae</taxon>
        <taxon>Acaromyces</taxon>
    </lineage>
</organism>
<dbReference type="Pfam" id="PF00616">
    <property type="entry name" value="RasGAP"/>
    <property type="match status" value="1"/>
</dbReference>
<dbReference type="Gene3D" id="3.40.525.10">
    <property type="entry name" value="CRAL-TRIO lipid binding domain"/>
    <property type="match status" value="1"/>
</dbReference>
<feature type="region of interest" description="Disordered" evidence="3">
    <location>
        <begin position="1796"/>
        <end position="1832"/>
    </location>
</feature>
<dbReference type="InterPro" id="IPR016024">
    <property type="entry name" value="ARM-type_fold"/>
</dbReference>
<feature type="compositionally biased region" description="Polar residues" evidence="3">
    <location>
        <begin position="79"/>
        <end position="90"/>
    </location>
</feature>
<accession>A0A316YAC7</accession>
<feature type="compositionally biased region" description="Polar residues" evidence="3">
    <location>
        <begin position="1853"/>
        <end position="1864"/>
    </location>
</feature>
<dbReference type="InterPro" id="IPR008936">
    <property type="entry name" value="Rho_GTPase_activation_prot"/>
</dbReference>
<feature type="region of interest" description="Disordered" evidence="3">
    <location>
        <begin position="189"/>
        <end position="247"/>
    </location>
</feature>
<feature type="region of interest" description="Disordered" evidence="3">
    <location>
        <begin position="50"/>
        <end position="90"/>
    </location>
</feature>
<dbReference type="GO" id="GO:0005096">
    <property type="term" value="F:GTPase activator activity"/>
    <property type="evidence" value="ECO:0007669"/>
    <property type="project" value="UniProtKB-KW"/>
</dbReference>
<dbReference type="EMBL" id="KZ819644">
    <property type="protein sequence ID" value="PWN86616.1"/>
    <property type="molecule type" value="Genomic_DNA"/>
</dbReference>
<evidence type="ECO:0000256" key="1">
    <source>
        <dbReference type="ARBA" id="ARBA00022468"/>
    </source>
</evidence>
<feature type="compositionally biased region" description="Polar residues" evidence="3">
    <location>
        <begin position="1796"/>
        <end position="1808"/>
    </location>
</feature>
<keyword evidence="2" id="KW-0597">Phosphoprotein</keyword>
<feature type="domain" description="Ras-GAP" evidence="4">
    <location>
        <begin position="1513"/>
        <end position="1706"/>
    </location>
</feature>
<feature type="region of interest" description="Disordered" evidence="3">
    <location>
        <begin position="2852"/>
        <end position="2873"/>
    </location>
</feature>
<dbReference type="Proteomes" id="UP000245768">
    <property type="component" value="Unassembled WGS sequence"/>
</dbReference>
<dbReference type="SUPFAM" id="SSF48350">
    <property type="entry name" value="GTPase activation domain, GAP"/>
    <property type="match status" value="1"/>
</dbReference>
<dbReference type="Gene3D" id="1.10.506.10">
    <property type="entry name" value="GTPase Activation - p120gap, domain 1"/>
    <property type="match status" value="2"/>
</dbReference>
<proteinExistence type="predicted"/>
<protein>
    <recommendedName>
        <fullName evidence="4">Ras-GAP domain-containing protein</fullName>
    </recommendedName>
</protein>
<dbReference type="InParanoid" id="A0A316YAC7"/>
<feature type="region of interest" description="Disordered" evidence="3">
    <location>
        <begin position="1370"/>
        <end position="1389"/>
    </location>
</feature>
<feature type="region of interest" description="Disordered" evidence="3">
    <location>
        <begin position="368"/>
        <end position="393"/>
    </location>
</feature>
<evidence type="ECO:0000259" key="4">
    <source>
        <dbReference type="PROSITE" id="PS50018"/>
    </source>
</evidence>
<evidence type="ECO:0000256" key="3">
    <source>
        <dbReference type="SAM" id="MobiDB-lite"/>
    </source>
</evidence>
<dbReference type="InterPro" id="IPR001251">
    <property type="entry name" value="CRAL-TRIO_dom"/>
</dbReference>
<dbReference type="InterPro" id="IPR011993">
    <property type="entry name" value="PH-like_dom_sf"/>
</dbReference>
<dbReference type="PROSITE" id="PS50018">
    <property type="entry name" value="RAS_GTPASE_ACTIV_2"/>
    <property type="match status" value="1"/>
</dbReference>
<gene>
    <name evidence="5" type="ORF">FA10DRAFT_304924</name>
</gene>
<name>A0A316YAC7_9BASI</name>
<feature type="compositionally biased region" description="Low complexity" evidence="3">
    <location>
        <begin position="65"/>
        <end position="78"/>
    </location>
</feature>
<feature type="region of interest" description="Disordered" evidence="3">
    <location>
        <begin position="286"/>
        <end position="337"/>
    </location>
</feature>
<evidence type="ECO:0000313" key="5">
    <source>
        <dbReference type="EMBL" id="PWN86616.1"/>
    </source>
</evidence>
<dbReference type="PANTHER" id="PTHR10194:SF142">
    <property type="entry name" value="NEUROFIBROMIN"/>
    <property type="match status" value="1"/>
</dbReference>
<dbReference type="InterPro" id="IPR039360">
    <property type="entry name" value="Ras_GTPase"/>
</dbReference>
<feature type="compositionally biased region" description="Low complexity" evidence="3">
    <location>
        <begin position="15"/>
        <end position="32"/>
    </location>
</feature>
<feature type="compositionally biased region" description="Basic and acidic residues" evidence="3">
    <location>
        <begin position="292"/>
        <end position="316"/>
    </location>
</feature>
<feature type="region of interest" description="Disordered" evidence="3">
    <location>
        <begin position="1849"/>
        <end position="1875"/>
    </location>
</feature>
<feature type="compositionally biased region" description="Basic and acidic residues" evidence="3">
    <location>
        <begin position="1865"/>
        <end position="1875"/>
    </location>
</feature>